<reference evidence="2 3" key="1">
    <citation type="journal article" date="2015" name="Nature">
        <title>rRNA introns, odd ribosomes, and small enigmatic genomes across a large radiation of phyla.</title>
        <authorList>
            <person name="Brown C.T."/>
            <person name="Hug L.A."/>
            <person name="Thomas B.C."/>
            <person name="Sharon I."/>
            <person name="Castelle C.J."/>
            <person name="Singh A."/>
            <person name="Wilkins M.J."/>
            <person name="Williams K.H."/>
            <person name="Banfield J.F."/>
        </authorList>
    </citation>
    <scope>NUCLEOTIDE SEQUENCE [LARGE SCALE GENOMIC DNA]</scope>
</reference>
<evidence type="ECO:0000313" key="3">
    <source>
        <dbReference type="Proteomes" id="UP000034688"/>
    </source>
</evidence>
<keyword evidence="1" id="KW-0175">Coiled coil</keyword>
<evidence type="ECO:0000256" key="1">
    <source>
        <dbReference type="SAM" id="Coils"/>
    </source>
</evidence>
<gene>
    <name evidence="2" type="ORF">UR54_C0005G0006</name>
</gene>
<name>A0A0G0AVK9_9BACT</name>
<evidence type="ECO:0000313" key="2">
    <source>
        <dbReference type="EMBL" id="KKP61074.1"/>
    </source>
</evidence>
<proteinExistence type="predicted"/>
<dbReference type="EMBL" id="LBPP01000005">
    <property type="protein sequence ID" value="KKP61074.1"/>
    <property type="molecule type" value="Genomic_DNA"/>
</dbReference>
<feature type="coiled-coil region" evidence="1">
    <location>
        <begin position="32"/>
        <end position="59"/>
    </location>
</feature>
<dbReference type="Proteomes" id="UP000034688">
    <property type="component" value="Unassembled WGS sequence"/>
</dbReference>
<comment type="caution">
    <text evidence="2">The sequence shown here is derived from an EMBL/GenBank/DDBJ whole genome shotgun (WGS) entry which is preliminary data.</text>
</comment>
<dbReference type="STRING" id="1618477.UR54_C0005G0006"/>
<organism evidence="2 3">
    <name type="scientific">Candidatus Roizmanbacteria bacterium GW2011_GWA2_34_18</name>
    <dbReference type="NCBI Taxonomy" id="1618477"/>
    <lineage>
        <taxon>Bacteria</taxon>
        <taxon>Candidatus Roizmaniibacteriota</taxon>
    </lineage>
</organism>
<dbReference type="AlphaFoldDB" id="A0A0G0AVK9"/>
<protein>
    <submittedName>
        <fullName evidence="2">Transcriptional regulator</fullName>
    </submittedName>
</protein>
<accession>A0A0G0AVK9</accession>
<sequence length="191" mass="22718">MLQHIIPSKARRKILEFFFHHPGENYYLRRVVREVDEEVNAVKRELDILTEEKLLLRERRLNKVYFALNKSYQLYDEFMRIFAKTSSLAIAIHSNLSKIGKIKFVAVSTKFPKNLVIKDDEIYLLLVGVIVVVEIEVLIKEEEKLFGRPINYSAMTEDEFIFRKKNNDPFIWRFLKQPKIMLVGVEEELLK</sequence>